<evidence type="ECO:0000256" key="2">
    <source>
        <dbReference type="PROSITE-ProRule" id="PRU00591"/>
    </source>
</evidence>
<sequence>MKVKGSMLLLSTVTLLAFSNSVVHADSAREARISQLEKQKDSLYKANGSSGFEAGGRWYSLKESENKIKELEQQVTQLNVPYSEKNTIKVSAEYAKALKDYFNYDKSESERNRAEQILKSESSKLRSQEGNFISSASDQVEVYNLNNLPKEVEIELNYFALDMLNQVRSQMGMPQLTLASSSIDFADKLSKKVLEANRSIYDWHYVKGINDVAREYGLPTSSKKDEVSEYGGQYYENYFALSGGSSEMTKAEMKQWIHYSILEFLYNGSEFLHAQSIAGVNYGTTYQNEYLGISLHYLKDGLGISYIKVSNEDLSKATKSVFNTSSPSNTTESNRQATLAKKSKELQDERGKYEKLQSAYNDYNKISKEIDSLKAQEEKEKQEKAKKDKEKQNTSPAKPSKPVQKQDKDKPNKPSQKQDTNKPNKPSQNQSNSFSSKNAWVKENGSWFFYRNDKRVTNTWQGSYYLKSDGKMAEKEWVYDKNYNSWFFIKEGGSYANSEWMKLGGSWYYFKRGGYMSTNTWLGSYYLKSDGKMAEKEWVYDKNYNSWFFIKEGGSYANSEWMKLGGSWYYFKRGGYMSTNTWLGSYYLKSDGKMAEKEWVYDKNYNSWFFIKEGGSYANSEWMKLGGSWYYFKRGGYMARNTWQGSYYLRSSGAMAVNEWIYDSNYKAWYYLKSDGSYARNEVIQGYKLDYSGKWV</sequence>
<evidence type="ECO:0000256" key="3">
    <source>
        <dbReference type="SAM" id="Coils"/>
    </source>
</evidence>
<feature type="region of interest" description="Disordered" evidence="4">
    <location>
        <begin position="320"/>
        <end position="355"/>
    </location>
</feature>
<dbReference type="EMBL" id="NCVG01000023">
    <property type="protein sequence ID" value="ORO92526.1"/>
    <property type="molecule type" value="Genomic_DNA"/>
</dbReference>
<dbReference type="AlphaFoldDB" id="A0A1X1JZB4"/>
<dbReference type="InterPro" id="IPR027607">
    <property type="entry name" value="Surf_Exclu_SEC10/PgrA"/>
</dbReference>
<evidence type="ECO:0000256" key="5">
    <source>
        <dbReference type="SAM" id="SignalP"/>
    </source>
</evidence>
<feature type="signal peptide" evidence="5">
    <location>
        <begin position="1"/>
        <end position="25"/>
    </location>
</feature>
<dbReference type="Gene3D" id="2.20.120.10">
    <property type="entry name" value="Multimodular pneumococcal cell wall endolysin, domain 3"/>
    <property type="match status" value="2"/>
</dbReference>
<evidence type="ECO:0000256" key="4">
    <source>
        <dbReference type="SAM" id="MobiDB-lite"/>
    </source>
</evidence>
<feature type="compositionally biased region" description="Basic and acidic residues" evidence="4">
    <location>
        <begin position="371"/>
        <end position="392"/>
    </location>
</feature>
<gene>
    <name evidence="6" type="ORF">B7699_08365</name>
</gene>
<comment type="caution">
    <text evidence="6">The sequence shown here is derived from an EMBL/GenBank/DDBJ whole genome shotgun (WGS) entry which is preliminary data.</text>
</comment>
<protein>
    <submittedName>
        <fullName evidence="6">Cell wall-binding protein</fullName>
    </submittedName>
</protein>
<proteinExistence type="predicted"/>
<feature type="repeat" description="Cell wall-binding" evidence="2">
    <location>
        <begin position="657"/>
        <end position="678"/>
    </location>
</feature>
<feature type="compositionally biased region" description="Low complexity" evidence="4">
    <location>
        <begin position="421"/>
        <end position="436"/>
    </location>
</feature>
<name>A0A1X1JZB4_STRMT</name>
<evidence type="ECO:0000313" key="7">
    <source>
        <dbReference type="Proteomes" id="UP000193863"/>
    </source>
</evidence>
<reference evidence="6 7" key="1">
    <citation type="journal article" date="2016" name="Eur. J. Clin. Microbiol. Infect. Dis.">
        <title>Whole genome sequencing as a tool for phylogenetic analysis of clinical strains of Mitis group streptococci.</title>
        <authorList>
            <person name="Rasmussen L.H."/>
            <person name="Dargis R."/>
            <person name="Hojholt K."/>
            <person name="Christensen J.J."/>
            <person name="Skovgaard O."/>
            <person name="Justesen U.S."/>
            <person name="Rosenvinge F.S."/>
            <person name="Moser C."/>
            <person name="Lukjancenko O."/>
            <person name="Rasmussen S."/>
            <person name="Nielsen X.C."/>
        </authorList>
    </citation>
    <scope>NUCLEOTIDE SEQUENCE [LARGE SCALE GENOMIC DNA]</scope>
    <source>
        <strain evidence="6 7">RH_43861_09</strain>
    </source>
</reference>
<feature type="compositionally biased region" description="Low complexity" evidence="4">
    <location>
        <begin position="323"/>
        <end position="334"/>
    </location>
</feature>
<feature type="compositionally biased region" description="Basic and acidic residues" evidence="4">
    <location>
        <begin position="342"/>
        <end position="355"/>
    </location>
</feature>
<dbReference type="InterPro" id="IPR018337">
    <property type="entry name" value="Cell_wall/Cho-bd_repeat"/>
</dbReference>
<dbReference type="Pfam" id="PF19085">
    <property type="entry name" value="Choline_bind_2"/>
    <property type="match status" value="4"/>
</dbReference>
<feature type="region of interest" description="Disordered" evidence="4">
    <location>
        <begin position="371"/>
        <end position="436"/>
    </location>
</feature>
<dbReference type="PROSITE" id="PS51170">
    <property type="entry name" value="CW"/>
    <property type="match status" value="1"/>
</dbReference>
<keyword evidence="5" id="KW-0732">Signal</keyword>
<feature type="chain" id="PRO_5012439612" evidence="5">
    <location>
        <begin position="26"/>
        <end position="696"/>
    </location>
</feature>
<dbReference type="RefSeq" id="WP_084927938.1">
    <property type="nucleotide sequence ID" value="NZ_NCVG01000023.1"/>
</dbReference>
<accession>A0A1X1JZB4</accession>
<keyword evidence="3" id="KW-0175">Coiled coil</keyword>
<organism evidence="6 7">
    <name type="scientific">Streptococcus mitis</name>
    <dbReference type="NCBI Taxonomy" id="28037"/>
    <lineage>
        <taxon>Bacteria</taxon>
        <taxon>Bacillati</taxon>
        <taxon>Bacillota</taxon>
        <taxon>Bacilli</taxon>
        <taxon>Lactobacillales</taxon>
        <taxon>Streptococcaceae</taxon>
        <taxon>Streptococcus</taxon>
        <taxon>Streptococcus mitis group</taxon>
    </lineage>
</organism>
<feature type="coiled-coil region" evidence="3">
    <location>
        <begin position="61"/>
        <end position="124"/>
    </location>
</feature>
<dbReference type="Proteomes" id="UP000193863">
    <property type="component" value="Unassembled WGS sequence"/>
</dbReference>
<keyword evidence="1" id="KW-0677">Repeat</keyword>
<dbReference type="NCBIfam" id="TIGR04320">
    <property type="entry name" value="Surf_Exclu_PgrA"/>
    <property type="match status" value="1"/>
</dbReference>
<dbReference type="Gene3D" id="2.10.270.10">
    <property type="entry name" value="Cholin Binding"/>
    <property type="match status" value="2"/>
</dbReference>
<evidence type="ECO:0000313" key="6">
    <source>
        <dbReference type="EMBL" id="ORO92526.1"/>
    </source>
</evidence>
<dbReference type="SUPFAM" id="SSF69360">
    <property type="entry name" value="Cell wall binding repeat"/>
    <property type="match status" value="3"/>
</dbReference>
<evidence type="ECO:0000256" key="1">
    <source>
        <dbReference type="ARBA" id="ARBA00022737"/>
    </source>
</evidence>